<dbReference type="InterPro" id="IPR039421">
    <property type="entry name" value="Type_1_exporter"/>
</dbReference>
<feature type="transmembrane region" description="Helical" evidence="8">
    <location>
        <begin position="15"/>
        <end position="41"/>
    </location>
</feature>
<evidence type="ECO:0000259" key="9">
    <source>
        <dbReference type="PROSITE" id="PS50893"/>
    </source>
</evidence>
<dbReference type="PANTHER" id="PTHR24221">
    <property type="entry name" value="ATP-BINDING CASSETTE SUB-FAMILY B"/>
    <property type="match status" value="1"/>
</dbReference>
<dbReference type="Proteomes" id="UP000802392">
    <property type="component" value="Unassembled WGS sequence"/>
</dbReference>
<dbReference type="SUPFAM" id="SSF52540">
    <property type="entry name" value="P-loop containing nucleoside triphosphate hydrolases"/>
    <property type="match status" value="2"/>
</dbReference>
<name>A0ABX0TKT4_9MICC</name>
<feature type="region of interest" description="Disordered" evidence="7">
    <location>
        <begin position="1117"/>
        <end position="1154"/>
    </location>
</feature>
<comment type="subcellular location">
    <subcellularLocation>
        <location evidence="1">Cell membrane</location>
        <topology evidence="1">Multi-pass membrane protein</topology>
    </subcellularLocation>
</comment>
<dbReference type="SMART" id="SM00382">
    <property type="entry name" value="AAA"/>
    <property type="match status" value="2"/>
</dbReference>
<evidence type="ECO:0000313" key="12">
    <source>
        <dbReference type="Proteomes" id="UP000802392"/>
    </source>
</evidence>
<dbReference type="SUPFAM" id="SSF90123">
    <property type="entry name" value="ABC transporter transmembrane region"/>
    <property type="match status" value="2"/>
</dbReference>
<dbReference type="CDD" id="cd18584">
    <property type="entry name" value="ABC_6TM_AarD_CydD"/>
    <property type="match status" value="1"/>
</dbReference>
<evidence type="ECO:0000256" key="8">
    <source>
        <dbReference type="SAM" id="Phobius"/>
    </source>
</evidence>
<dbReference type="InterPro" id="IPR027417">
    <property type="entry name" value="P-loop_NTPase"/>
</dbReference>
<keyword evidence="4 11" id="KW-0067">ATP-binding</keyword>
<keyword evidence="6 8" id="KW-0472">Membrane</keyword>
<feature type="transmembrane region" description="Helical" evidence="8">
    <location>
        <begin position="738"/>
        <end position="757"/>
    </location>
</feature>
<evidence type="ECO:0000256" key="3">
    <source>
        <dbReference type="ARBA" id="ARBA00022741"/>
    </source>
</evidence>
<keyword evidence="12" id="KW-1185">Reference proteome</keyword>
<dbReference type="PROSITE" id="PS00211">
    <property type="entry name" value="ABC_TRANSPORTER_1"/>
    <property type="match status" value="2"/>
</dbReference>
<keyword evidence="2 8" id="KW-0812">Transmembrane</keyword>
<sequence length="1154" mass="118704">MKPVFPSGPATRSALYGIGVLSALKALSLVLMAQAVAGMLAGLASGSGDWADGLVWGAAGAVLRSLTVWAQGVASRRAALGVKEELRARLLRHSLADGGKPAEGMNDGGLAILATRGLDALDDYCTQYLPALVNCVTVPLLVGARILFADWVSAVVIVLTVPLVPLFMVLIGRHTEDSVREAQSTLRRLSGHILELAKGLPVLVGLGRASEQRAALEDISEQYRHRTMGTLRTAFLSALALELIATISVAVVAVFIGVRLVAGDMALEAGLLALILAPDCYLPLRELGTAHHASDDGRDALQTTNEVLDTPLHHGVSGRSGGGPTDAVVTGLMVTYAGRSTAAVGPMNFTAPAGRVTALDGDSGSGKSTVLAVMAGLIGPGSGTTVQGSITGIPAVAWVPQHPVMTADSVQEEVELYLDGLEGPHATISDAARRVLSEVSAGHLAGKHPAELSPGELRRVALARGLARVEAGATLLLLDEPTAHLDRYSADVVRGAIQGLRGRVTVVLVAHDHATRALADHLVQVGSKRSAAPALAHPPTVDPASSVDGLSSADRPAATQPRHIAEFAGNAQGRRSSAVSLARLLRILNPVRGKFAAAGAVGVLAALFAVALSGLSGWLIIRASEQPPILYLLGAIVGVRFFGIGRAVLRYCERLLTHDAVFAAMTRLRGALWATLSRRALSLRRLLQGGNVLGSIVDDVDTLRDLLPRVALPVFTAVGVGGAAVVATVMVLPAAVPAVVATVVVGLLVAPLLAVVADRNAANAEQRMRSVVLRGVAAALDARADLAANGVGEPVLQTLRTKDRAATLSAQRSAWAEGLGQGVIVLGCTLGALWAGMLSAPSVMDGTVAPELAAVIVLMQLALVEAFGGAVSAVRQAPALAAVLARIAESGAFDPPGDEEPETVDGGIRILPDRPGAAGLELKDAAAAWPGGPEVFSGISAVAEPGRWLSVTGPSGAGKSTLLSVLLGFLPLQSGTVHLTGKAAWCPQEAHLFDSTIRANLLLGRPAKEKPSEADMMKALSDVGLDALVHTLPDGLDSRIGPAGSRLSGGERQRLAMARTLLTGASVLLLDEPTAHLDAGAARELMATLRRGLRDVTVVLVTHNPDDMDPADARLHLTAAPQLDSSKGGWSKGGSSRGGSSRGGSQLVGRPAPQ</sequence>
<keyword evidence="5 8" id="KW-1133">Transmembrane helix</keyword>
<evidence type="ECO:0000256" key="5">
    <source>
        <dbReference type="ARBA" id="ARBA00022989"/>
    </source>
</evidence>
<dbReference type="GO" id="GO:0005524">
    <property type="term" value="F:ATP binding"/>
    <property type="evidence" value="ECO:0007669"/>
    <property type="project" value="UniProtKB-KW"/>
</dbReference>
<dbReference type="NCBIfam" id="TIGR02857">
    <property type="entry name" value="CydD"/>
    <property type="match status" value="1"/>
</dbReference>
<dbReference type="CDD" id="cd03228">
    <property type="entry name" value="ABCC_MRP_Like"/>
    <property type="match status" value="1"/>
</dbReference>
<protein>
    <submittedName>
        <fullName evidence="11">ATP-binding cassette subfamily C protein CydCD</fullName>
    </submittedName>
</protein>
<feature type="transmembrane region" description="Helical" evidence="8">
    <location>
        <begin position="819"/>
        <end position="840"/>
    </location>
</feature>
<feature type="domain" description="ABC transmembrane type-1" evidence="10">
    <location>
        <begin position="596"/>
        <end position="879"/>
    </location>
</feature>
<dbReference type="Pfam" id="PF00664">
    <property type="entry name" value="ABC_membrane"/>
    <property type="match status" value="1"/>
</dbReference>
<feature type="transmembrane region" description="Helical" evidence="8">
    <location>
        <begin position="852"/>
        <end position="874"/>
    </location>
</feature>
<dbReference type="InterPro" id="IPR014216">
    <property type="entry name" value="ABC_transptr_CydD"/>
</dbReference>
<dbReference type="Gene3D" id="3.40.50.300">
    <property type="entry name" value="P-loop containing nucleotide triphosphate hydrolases"/>
    <property type="match status" value="2"/>
</dbReference>
<keyword evidence="3" id="KW-0547">Nucleotide-binding</keyword>
<dbReference type="PROSITE" id="PS50893">
    <property type="entry name" value="ABC_TRANSPORTER_2"/>
    <property type="match status" value="2"/>
</dbReference>
<dbReference type="Pfam" id="PF00005">
    <property type="entry name" value="ABC_tran"/>
    <property type="match status" value="2"/>
</dbReference>
<evidence type="ECO:0000256" key="6">
    <source>
        <dbReference type="ARBA" id="ARBA00023136"/>
    </source>
</evidence>
<dbReference type="PANTHER" id="PTHR24221:SF654">
    <property type="entry name" value="ATP-BINDING CASSETTE SUB-FAMILY B MEMBER 6"/>
    <property type="match status" value="1"/>
</dbReference>
<dbReference type="PROSITE" id="PS50929">
    <property type="entry name" value="ABC_TM1F"/>
    <property type="match status" value="2"/>
</dbReference>
<dbReference type="InterPro" id="IPR011527">
    <property type="entry name" value="ABC1_TM_dom"/>
</dbReference>
<evidence type="ECO:0000256" key="1">
    <source>
        <dbReference type="ARBA" id="ARBA00004651"/>
    </source>
</evidence>
<feature type="compositionally biased region" description="Gly residues" evidence="7">
    <location>
        <begin position="1130"/>
        <end position="1142"/>
    </location>
</feature>
<evidence type="ECO:0000256" key="2">
    <source>
        <dbReference type="ARBA" id="ARBA00022692"/>
    </source>
</evidence>
<feature type="transmembrane region" description="Helical" evidence="8">
    <location>
        <begin position="710"/>
        <end position="732"/>
    </location>
</feature>
<dbReference type="Gene3D" id="1.20.1560.10">
    <property type="entry name" value="ABC transporter type 1, transmembrane domain"/>
    <property type="match status" value="2"/>
</dbReference>
<dbReference type="InterPro" id="IPR003593">
    <property type="entry name" value="AAA+_ATPase"/>
</dbReference>
<proteinExistence type="predicted"/>
<dbReference type="RefSeq" id="WP_167269041.1">
    <property type="nucleotide sequence ID" value="NZ_BAAAVO010000011.1"/>
</dbReference>
<comment type="caution">
    <text evidence="11">The sequence shown here is derived from an EMBL/GenBank/DDBJ whole genome shotgun (WGS) entry which is preliminary data.</text>
</comment>
<evidence type="ECO:0000256" key="4">
    <source>
        <dbReference type="ARBA" id="ARBA00022840"/>
    </source>
</evidence>
<feature type="domain" description="ABC transporter" evidence="9">
    <location>
        <begin position="329"/>
        <end position="552"/>
    </location>
</feature>
<evidence type="ECO:0000313" key="11">
    <source>
        <dbReference type="EMBL" id="NIJ03102.1"/>
    </source>
</evidence>
<organism evidence="11 12">
    <name type="scientific">Paenarthrobacter ilicis</name>
    <dbReference type="NCBI Taxonomy" id="43665"/>
    <lineage>
        <taxon>Bacteria</taxon>
        <taxon>Bacillati</taxon>
        <taxon>Actinomycetota</taxon>
        <taxon>Actinomycetes</taxon>
        <taxon>Micrococcales</taxon>
        <taxon>Micrococcaceae</taxon>
        <taxon>Paenarthrobacter</taxon>
    </lineage>
</organism>
<accession>A0ABX0TKT4</accession>
<feature type="domain" description="ABC transmembrane type-1" evidence="10">
    <location>
        <begin position="20"/>
        <end position="290"/>
    </location>
</feature>
<evidence type="ECO:0000256" key="7">
    <source>
        <dbReference type="SAM" id="MobiDB-lite"/>
    </source>
</evidence>
<dbReference type="InterPro" id="IPR017871">
    <property type="entry name" value="ABC_transporter-like_CS"/>
</dbReference>
<dbReference type="InterPro" id="IPR003439">
    <property type="entry name" value="ABC_transporter-like_ATP-bd"/>
</dbReference>
<dbReference type="NCBIfam" id="TIGR02868">
    <property type="entry name" value="CydC"/>
    <property type="match status" value="1"/>
</dbReference>
<dbReference type="InterPro" id="IPR014223">
    <property type="entry name" value="ABC_CydC/D"/>
</dbReference>
<feature type="transmembrane region" description="Helical" evidence="8">
    <location>
        <begin position="595"/>
        <end position="623"/>
    </location>
</feature>
<feature type="transmembrane region" description="Helical" evidence="8">
    <location>
        <begin position="234"/>
        <end position="259"/>
    </location>
</feature>
<evidence type="ECO:0000259" key="10">
    <source>
        <dbReference type="PROSITE" id="PS50929"/>
    </source>
</evidence>
<feature type="transmembrane region" description="Helical" evidence="8">
    <location>
        <begin position="151"/>
        <end position="171"/>
    </location>
</feature>
<dbReference type="InterPro" id="IPR036640">
    <property type="entry name" value="ABC1_TM_sf"/>
</dbReference>
<feature type="region of interest" description="Disordered" evidence="7">
    <location>
        <begin position="531"/>
        <end position="555"/>
    </location>
</feature>
<dbReference type="EMBL" id="JAAOZD010000008">
    <property type="protein sequence ID" value="NIJ03102.1"/>
    <property type="molecule type" value="Genomic_DNA"/>
</dbReference>
<feature type="transmembrane region" description="Helical" evidence="8">
    <location>
        <begin position="629"/>
        <end position="649"/>
    </location>
</feature>
<feature type="domain" description="ABC transporter" evidence="9">
    <location>
        <begin position="920"/>
        <end position="1147"/>
    </location>
</feature>
<gene>
    <name evidence="11" type="ORF">FHR86_003450</name>
</gene>
<reference evidence="11 12" key="1">
    <citation type="submission" date="2020-03" db="EMBL/GenBank/DDBJ databases">
        <title>Genomic Encyclopedia of Type Strains, Phase III (KMG-III): the genomes of soil and plant-associated and newly described type strains.</title>
        <authorList>
            <person name="Whitman W."/>
        </authorList>
    </citation>
    <scope>NUCLEOTIDE SEQUENCE [LARGE SCALE GENOMIC DNA]</scope>
    <source>
        <strain evidence="11 12">CECT 4207</strain>
    </source>
</reference>